<dbReference type="Gene3D" id="3.40.30.10">
    <property type="entry name" value="Glutaredoxin"/>
    <property type="match status" value="1"/>
</dbReference>
<dbReference type="InterPro" id="IPR017937">
    <property type="entry name" value="Thioredoxin_CS"/>
</dbReference>
<organism evidence="6 7">
    <name type="scientific">Cyclonatronum proteinivorum</name>
    <dbReference type="NCBI Taxonomy" id="1457365"/>
    <lineage>
        <taxon>Bacteria</taxon>
        <taxon>Pseudomonadati</taxon>
        <taxon>Balneolota</taxon>
        <taxon>Balneolia</taxon>
        <taxon>Balneolales</taxon>
        <taxon>Cyclonatronaceae</taxon>
        <taxon>Cyclonatronum</taxon>
    </lineage>
</organism>
<keyword evidence="1" id="KW-0813">Transport</keyword>
<keyword evidence="3" id="KW-1015">Disulfide bond</keyword>
<dbReference type="PANTHER" id="PTHR45663:SF11">
    <property type="entry name" value="GEO12009P1"/>
    <property type="match status" value="1"/>
</dbReference>
<evidence type="ECO:0000256" key="3">
    <source>
        <dbReference type="ARBA" id="ARBA00023157"/>
    </source>
</evidence>
<dbReference type="PROSITE" id="PS00194">
    <property type="entry name" value="THIOREDOXIN_1"/>
    <property type="match status" value="1"/>
</dbReference>
<evidence type="ECO:0000256" key="2">
    <source>
        <dbReference type="ARBA" id="ARBA00022982"/>
    </source>
</evidence>
<dbReference type="Pfam" id="PF00085">
    <property type="entry name" value="Thioredoxin"/>
    <property type="match status" value="1"/>
</dbReference>
<evidence type="ECO:0000313" key="7">
    <source>
        <dbReference type="Proteomes" id="UP000254808"/>
    </source>
</evidence>
<keyword evidence="4" id="KW-0676">Redox-active center</keyword>
<dbReference type="EMBL" id="CP027806">
    <property type="protein sequence ID" value="AXJ00170.1"/>
    <property type="molecule type" value="Genomic_DNA"/>
</dbReference>
<dbReference type="InterPro" id="IPR036249">
    <property type="entry name" value="Thioredoxin-like_sf"/>
</dbReference>
<name>A0A345UI68_9BACT</name>
<dbReference type="RefSeq" id="WP_114983464.1">
    <property type="nucleotide sequence ID" value="NZ_CP027806.1"/>
</dbReference>
<gene>
    <name evidence="6" type="ORF">CYPRO_0893</name>
</gene>
<dbReference type="SUPFAM" id="SSF52833">
    <property type="entry name" value="Thioredoxin-like"/>
    <property type="match status" value="1"/>
</dbReference>
<evidence type="ECO:0000256" key="4">
    <source>
        <dbReference type="ARBA" id="ARBA00023284"/>
    </source>
</evidence>
<protein>
    <submittedName>
        <fullName evidence="6">Thioredoxin</fullName>
    </submittedName>
</protein>
<evidence type="ECO:0000259" key="5">
    <source>
        <dbReference type="PROSITE" id="PS51352"/>
    </source>
</evidence>
<reference evidence="6 7" key="1">
    <citation type="submission" date="2018-03" db="EMBL/GenBank/DDBJ databases">
        <title>Phenotypic and genomic properties of Cyclonatronum proteinivorum gen. nov., sp. nov., a haloalkaliphilic bacteroidete from soda lakes possessing Na+-translocating rhodopsin.</title>
        <authorList>
            <person name="Toshchakov S.V."/>
            <person name="Korzhenkov A."/>
            <person name="Samarov N.I."/>
            <person name="Kublanov I.V."/>
            <person name="Muntyan M.S."/>
            <person name="Sorokin D.Y."/>
        </authorList>
    </citation>
    <scope>NUCLEOTIDE SEQUENCE [LARGE SCALE GENOMIC DNA]</scope>
    <source>
        <strain evidence="6 7">Omega</strain>
    </source>
</reference>
<keyword evidence="2" id="KW-0249">Electron transport</keyword>
<dbReference type="InterPro" id="IPR011990">
    <property type="entry name" value="TPR-like_helical_dom_sf"/>
</dbReference>
<sequence length="280" mass="31276">MADYELKDIRTDILEPSQSVPVVLDFWAPWCGPCRTLGPVLEKLAAQSKGKWKFVKVNVDEPENQQIAAQFQIRSIPAVRMLYQGKLLGSFEGSLPEAQIRQWLKENLPDTGEGDEEEDGEEPGVAKWLEAGNREAALEAAKKAYEQDKKDEQAITDLAMLLLPDDIETSEKLLGTVADTGKFEIERESLLMLKHLQEIARGNASPTATGKLADTYISGAKALFAHDYDKALEHFISVLMADRTFEDDGARKACVAVFKLLSDAHPTAKKYRRRFSMALY</sequence>
<proteinExistence type="predicted"/>
<dbReference type="InterPro" id="IPR013766">
    <property type="entry name" value="Thioredoxin_domain"/>
</dbReference>
<dbReference type="GO" id="GO:0015035">
    <property type="term" value="F:protein-disulfide reductase activity"/>
    <property type="evidence" value="ECO:0007669"/>
    <property type="project" value="TreeGrafter"/>
</dbReference>
<evidence type="ECO:0000313" key="6">
    <source>
        <dbReference type="EMBL" id="AXJ00170.1"/>
    </source>
</evidence>
<keyword evidence="7" id="KW-1185">Reference proteome</keyword>
<dbReference type="GO" id="GO:0006950">
    <property type="term" value="P:response to stress"/>
    <property type="evidence" value="ECO:0007669"/>
    <property type="project" value="UniProtKB-ARBA"/>
</dbReference>
<dbReference type="GO" id="GO:0005737">
    <property type="term" value="C:cytoplasm"/>
    <property type="evidence" value="ECO:0007669"/>
    <property type="project" value="TreeGrafter"/>
</dbReference>
<dbReference type="OrthoDB" id="9790390at2"/>
<dbReference type="PROSITE" id="PS51352">
    <property type="entry name" value="THIOREDOXIN_2"/>
    <property type="match status" value="1"/>
</dbReference>
<dbReference type="Gene3D" id="1.25.40.10">
    <property type="entry name" value="Tetratricopeptide repeat domain"/>
    <property type="match status" value="1"/>
</dbReference>
<feature type="domain" description="Thioredoxin" evidence="5">
    <location>
        <begin position="1"/>
        <end position="109"/>
    </location>
</feature>
<dbReference type="KEGG" id="cprv:CYPRO_0893"/>
<dbReference type="Proteomes" id="UP000254808">
    <property type="component" value="Chromosome"/>
</dbReference>
<accession>A0A345UI68</accession>
<evidence type="ECO:0000256" key="1">
    <source>
        <dbReference type="ARBA" id="ARBA00022448"/>
    </source>
</evidence>
<dbReference type="PANTHER" id="PTHR45663">
    <property type="entry name" value="GEO12009P1"/>
    <property type="match status" value="1"/>
</dbReference>
<dbReference type="AlphaFoldDB" id="A0A345UI68"/>
<dbReference type="CDD" id="cd02956">
    <property type="entry name" value="ybbN"/>
    <property type="match status" value="1"/>
</dbReference>
<dbReference type="Pfam" id="PF14561">
    <property type="entry name" value="TPR_20"/>
    <property type="match status" value="1"/>
</dbReference>